<evidence type="ECO:0000259" key="9">
    <source>
        <dbReference type="PROSITE" id="PS51915"/>
    </source>
</evidence>
<sequence>METKKQRRKVCCVPGCRLSNRHLAQEGEKFFHFTRVPAMAQKWVRAVNNPNLVVEEAHMYHRNKCVCHRHFATSQYNTPERLHLNRNAVPTLFLPSSDSTEDGLSESDPYSKIAESGVQDERESREDGVKESTGKHDEAGSQFLDDLYSGMYMDEHKNISNLQPLHKDQDRVEVPAQEDTKLRQDILTENDRAQHHNSNGTQTNHQNHCREPVTPGGTAVNEREITETCDITSDHGDTDESRDVKFITNEPCTVAVDSWENLPNQLCRLCASTDEHPKQSIFGWMSMLNKIIPDLVALDDGLPQHICRPCTNKLYTCTKIKVDFVEAYNKLQESCGFARSPGIQFTDIPLA</sequence>
<evidence type="ECO:0000259" key="8">
    <source>
        <dbReference type="PROSITE" id="PS50950"/>
    </source>
</evidence>
<dbReference type="EMBL" id="NEVH01019370">
    <property type="protein sequence ID" value="PNF22790.1"/>
    <property type="molecule type" value="Genomic_DNA"/>
</dbReference>
<feature type="binding site" evidence="6">
    <location>
        <position position="270"/>
    </location>
    <ligand>
        <name>Zn(2+)</name>
        <dbReference type="ChEBI" id="CHEBI:29105"/>
    </ligand>
</feature>
<keyword evidence="2 5" id="KW-0863">Zinc-finger</keyword>
<feature type="domain" description="THAP-type" evidence="8">
    <location>
        <begin position="6"/>
        <end position="93"/>
    </location>
</feature>
<dbReference type="OrthoDB" id="6077919at2759"/>
<keyword evidence="4 5" id="KW-0238">DNA-binding</keyword>
<dbReference type="GO" id="GO:0008270">
    <property type="term" value="F:zinc ion binding"/>
    <property type="evidence" value="ECO:0007669"/>
    <property type="project" value="UniProtKB-UniRule"/>
</dbReference>
<dbReference type="Proteomes" id="UP000235965">
    <property type="component" value="Unassembled WGS sequence"/>
</dbReference>
<dbReference type="InterPro" id="IPR012934">
    <property type="entry name" value="Znf_AD"/>
</dbReference>
<dbReference type="Pfam" id="PF07776">
    <property type="entry name" value="zf-AD"/>
    <property type="match status" value="1"/>
</dbReference>
<feature type="domain" description="ZAD" evidence="9">
    <location>
        <begin position="265"/>
        <end position="334"/>
    </location>
</feature>
<evidence type="ECO:0000256" key="4">
    <source>
        <dbReference type="ARBA" id="ARBA00023125"/>
    </source>
</evidence>
<proteinExistence type="predicted"/>
<dbReference type="PROSITE" id="PS50950">
    <property type="entry name" value="ZF_THAP"/>
    <property type="match status" value="1"/>
</dbReference>
<evidence type="ECO:0000256" key="6">
    <source>
        <dbReference type="PROSITE-ProRule" id="PRU01263"/>
    </source>
</evidence>
<keyword evidence="1 6" id="KW-0479">Metal-binding</keyword>
<feature type="binding site" evidence="6">
    <location>
        <position position="267"/>
    </location>
    <ligand>
        <name>Zn(2+)</name>
        <dbReference type="ChEBI" id="CHEBI:29105"/>
    </ligand>
</feature>
<dbReference type="InterPro" id="IPR026516">
    <property type="entry name" value="THAP1/10"/>
</dbReference>
<dbReference type="PANTHER" id="PTHR46600:SF11">
    <property type="entry name" value="THAP DOMAIN-CONTAINING PROTEIN 10"/>
    <property type="match status" value="1"/>
</dbReference>
<feature type="compositionally biased region" description="Basic and acidic residues" evidence="7">
    <location>
        <begin position="119"/>
        <end position="139"/>
    </location>
</feature>
<dbReference type="PANTHER" id="PTHR46600">
    <property type="entry name" value="THAP DOMAIN-CONTAINING"/>
    <property type="match status" value="1"/>
</dbReference>
<feature type="region of interest" description="Disordered" evidence="7">
    <location>
        <begin position="194"/>
        <end position="218"/>
    </location>
</feature>
<evidence type="ECO:0000256" key="5">
    <source>
        <dbReference type="PROSITE-ProRule" id="PRU00309"/>
    </source>
</evidence>
<comment type="caution">
    <text evidence="10">The sequence shown here is derived from an EMBL/GenBank/DDBJ whole genome shotgun (WGS) entry which is preliminary data.</text>
</comment>
<feature type="binding site" evidence="6">
    <location>
        <position position="307"/>
    </location>
    <ligand>
        <name>Zn(2+)</name>
        <dbReference type="ChEBI" id="CHEBI:29105"/>
    </ligand>
</feature>
<feature type="region of interest" description="Disordered" evidence="7">
    <location>
        <begin position="93"/>
        <end position="140"/>
    </location>
</feature>
<reference evidence="10 11" key="1">
    <citation type="submission" date="2017-12" db="EMBL/GenBank/DDBJ databases">
        <title>Hemimetabolous genomes reveal molecular basis of termite eusociality.</title>
        <authorList>
            <person name="Harrison M.C."/>
            <person name="Jongepier E."/>
            <person name="Robertson H.M."/>
            <person name="Arning N."/>
            <person name="Bitard-Feildel T."/>
            <person name="Chao H."/>
            <person name="Childers C.P."/>
            <person name="Dinh H."/>
            <person name="Doddapaneni H."/>
            <person name="Dugan S."/>
            <person name="Gowin J."/>
            <person name="Greiner C."/>
            <person name="Han Y."/>
            <person name="Hu H."/>
            <person name="Hughes D.S.T."/>
            <person name="Huylmans A.-K."/>
            <person name="Kemena C."/>
            <person name="Kremer L.P.M."/>
            <person name="Lee S.L."/>
            <person name="Lopez-Ezquerra A."/>
            <person name="Mallet L."/>
            <person name="Monroy-Kuhn J.M."/>
            <person name="Moser A."/>
            <person name="Murali S.C."/>
            <person name="Muzny D.M."/>
            <person name="Otani S."/>
            <person name="Piulachs M.-D."/>
            <person name="Poelchau M."/>
            <person name="Qu J."/>
            <person name="Schaub F."/>
            <person name="Wada-Katsumata A."/>
            <person name="Worley K.C."/>
            <person name="Xie Q."/>
            <person name="Ylla G."/>
            <person name="Poulsen M."/>
            <person name="Gibbs R.A."/>
            <person name="Schal C."/>
            <person name="Richards S."/>
            <person name="Belles X."/>
            <person name="Korb J."/>
            <person name="Bornberg-Bauer E."/>
        </authorList>
    </citation>
    <scope>NUCLEOTIDE SEQUENCE [LARGE SCALE GENOMIC DNA]</scope>
    <source>
        <tissue evidence="10">Whole body</tissue>
    </source>
</reference>
<evidence type="ECO:0000256" key="1">
    <source>
        <dbReference type="ARBA" id="ARBA00022723"/>
    </source>
</evidence>
<evidence type="ECO:0000256" key="3">
    <source>
        <dbReference type="ARBA" id="ARBA00022833"/>
    </source>
</evidence>
<feature type="non-terminal residue" evidence="10">
    <location>
        <position position="351"/>
    </location>
</feature>
<organism evidence="10 11">
    <name type="scientific">Cryptotermes secundus</name>
    <dbReference type="NCBI Taxonomy" id="105785"/>
    <lineage>
        <taxon>Eukaryota</taxon>
        <taxon>Metazoa</taxon>
        <taxon>Ecdysozoa</taxon>
        <taxon>Arthropoda</taxon>
        <taxon>Hexapoda</taxon>
        <taxon>Insecta</taxon>
        <taxon>Pterygota</taxon>
        <taxon>Neoptera</taxon>
        <taxon>Polyneoptera</taxon>
        <taxon>Dictyoptera</taxon>
        <taxon>Blattodea</taxon>
        <taxon>Blattoidea</taxon>
        <taxon>Termitoidae</taxon>
        <taxon>Kalotermitidae</taxon>
        <taxon>Cryptotermitinae</taxon>
        <taxon>Cryptotermes</taxon>
    </lineage>
</organism>
<gene>
    <name evidence="10" type="ORF">B7P43_G02525</name>
</gene>
<protein>
    <submittedName>
        <fullName evidence="10">Uncharacterized protein</fullName>
    </submittedName>
</protein>
<dbReference type="PROSITE" id="PS51915">
    <property type="entry name" value="ZAD"/>
    <property type="match status" value="1"/>
</dbReference>
<dbReference type="GO" id="GO:0005634">
    <property type="term" value="C:nucleus"/>
    <property type="evidence" value="ECO:0007669"/>
    <property type="project" value="InterPro"/>
</dbReference>
<evidence type="ECO:0000256" key="7">
    <source>
        <dbReference type="SAM" id="MobiDB-lite"/>
    </source>
</evidence>
<evidence type="ECO:0000256" key="2">
    <source>
        <dbReference type="ARBA" id="ARBA00022771"/>
    </source>
</evidence>
<keyword evidence="11" id="KW-1185">Reference proteome</keyword>
<dbReference type="SUPFAM" id="SSF57716">
    <property type="entry name" value="Glucocorticoid receptor-like (DNA-binding domain)"/>
    <property type="match status" value="2"/>
</dbReference>
<dbReference type="SMART" id="SM00868">
    <property type="entry name" value="zf-AD"/>
    <property type="match status" value="1"/>
</dbReference>
<accession>A0A2J7Q2I4</accession>
<dbReference type="GO" id="GO:0043565">
    <property type="term" value="F:sequence-specific DNA binding"/>
    <property type="evidence" value="ECO:0007669"/>
    <property type="project" value="InterPro"/>
</dbReference>
<keyword evidence="3 6" id="KW-0862">Zinc</keyword>
<evidence type="ECO:0000313" key="11">
    <source>
        <dbReference type="Proteomes" id="UP000235965"/>
    </source>
</evidence>
<name>A0A2J7Q2I4_9NEOP</name>
<feature type="compositionally biased region" description="Polar residues" evidence="7">
    <location>
        <begin position="196"/>
        <end position="206"/>
    </location>
</feature>
<dbReference type="Pfam" id="PF05485">
    <property type="entry name" value="THAP"/>
    <property type="match status" value="1"/>
</dbReference>
<dbReference type="SMART" id="SM00692">
    <property type="entry name" value="DM3"/>
    <property type="match status" value="1"/>
</dbReference>
<feature type="binding site" evidence="6">
    <location>
        <position position="310"/>
    </location>
    <ligand>
        <name>Zn(2+)</name>
        <dbReference type="ChEBI" id="CHEBI:29105"/>
    </ligand>
</feature>
<evidence type="ECO:0000313" key="10">
    <source>
        <dbReference type="EMBL" id="PNF22790.1"/>
    </source>
</evidence>
<dbReference type="InterPro" id="IPR006612">
    <property type="entry name" value="THAP_Znf"/>
</dbReference>
<dbReference type="SMART" id="SM00980">
    <property type="entry name" value="THAP"/>
    <property type="match status" value="1"/>
</dbReference>
<dbReference type="AlphaFoldDB" id="A0A2J7Q2I4"/>